<proteinExistence type="evidence at transcript level"/>
<gene>
    <name evidence="1" type="ORF">CCAP1982_LOCUS1990</name>
</gene>
<protein>
    <submittedName>
        <fullName evidence="1">(Mediterranean fruit fly) hypothetical protein</fullName>
    </submittedName>
</protein>
<reference evidence="2" key="1">
    <citation type="submission" date="2013-07" db="EMBL/GenBank/DDBJ databases">
        <authorList>
            <person name="Geib S."/>
        </authorList>
    </citation>
    <scope>NUCLEOTIDE SEQUENCE</scope>
</reference>
<dbReference type="EMBL" id="CAJHJT010000001">
    <property type="protein sequence ID" value="CAD6993165.1"/>
    <property type="molecule type" value="Genomic_DNA"/>
</dbReference>
<evidence type="ECO:0000313" key="2">
    <source>
        <dbReference type="EMBL" id="JAC05556.1"/>
    </source>
</evidence>
<evidence type="ECO:0000313" key="3">
    <source>
        <dbReference type="Proteomes" id="UP000606786"/>
    </source>
</evidence>
<dbReference type="KEGG" id="ccat:101460399"/>
<organism evidence="2">
    <name type="scientific">Ceratitis capitata</name>
    <name type="common">Mediterranean fruit fly</name>
    <name type="synonym">Tephritis capitata</name>
    <dbReference type="NCBI Taxonomy" id="7213"/>
    <lineage>
        <taxon>Eukaryota</taxon>
        <taxon>Metazoa</taxon>
        <taxon>Ecdysozoa</taxon>
        <taxon>Arthropoda</taxon>
        <taxon>Hexapoda</taxon>
        <taxon>Insecta</taxon>
        <taxon>Pterygota</taxon>
        <taxon>Neoptera</taxon>
        <taxon>Endopterygota</taxon>
        <taxon>Diptera</taxon>
        <taxon>Brachycera</taxon>
        <taxon>Muscomorpha</taxon>
        <taxon>Tephritoidea</taxon>
        <taxon>Tephritidae</taxon>
        <taxon>Ceratitis</taxon>
        <taxon>Ceratitis</taxon>
    </lineage>
</organism>
<accession>W8BW69</accession>
<dbReference type="EMBL" id="GAMC01001000">
    <property type="protein sequence ID" value="JAC05556.1"/>
    <property type="molecule type" value="mRNA"/>
</dbReference>
<dbReference type="OrthoDB" id="446290at2759"/>
<name>W8BW69_CERCA</name>
<evidence type="ECO:0000313" key="1">
    <source>
        <dbReference type="EMBL" id="CAD6993165.1"/>
    </source>
</evidence>
<dbReference type="Proteomes" id="UP000606786">
    <property type="component" value="Unassembled WGS sequence"/>
</dbReference>
<keyword evidence="3" id="KW-1185">Reference proteome</keyword>
<sequence length="314" mass="36817">MQCHDSDNYNTQYNLLAKKNAEECRELVNIKPSVPPCERPNRKPPTLHTFCNHNINIQYKYEGGEKGIIKPCGICIRVDENGKKQSPCPVCTKQEMKPEEKLAEAIKCIASPLPRWFNEPERSDPMSVCCRMFGGIKKCPRKVDPCSCQEKGTSNVDKFSVHYPPNKLIPPSEMQRNIKCKPNFRCQGPKGDGDYQTFKPDYKNVPLTEKFYSKYEHLEYIDTPEVRRYQRELEMIENYFPKNKFCVPRYTNQNYGWLDNEQIRKLEFCDASRVAAPKVLQNLKSHENRVFDPIQLQYCLCHNLHKQMDHWKIV</sequence>
<reference evidence="1" key="3">
    <citation type="submission" date="2020-11" db="EMBL/GenBank/DDBJ databases">
        <authorList>
            <person name="Whitehead M."/>
        </authorList>
    </citation>
    <scope>NUCLEOTIDE SEQUENCE</scope>
    <source>
        <strain evidence="1">EGII</strain>
    </source>
</reference>
<reference evidence="2" key="2">
    <citation type="journal article" date="2014" name="BMC Genomics">
        <title>A genomic perspective to assessing quality of mass-reared SIT flies used in Mediterranean fruit fly (Ceratitis capitata) eradication in California.</title>
        <authorList>
            <person name="Calla B."/>
            <person name="Hall B."/>
            <person name="Hou S."/>
            <person name="Geib S.M."/>
        </authorList>
    </citation>
    <scope>NUCLEOTIDE SEQUENCE</scope>
</reference>
<dbReference type="AlphaFoldDB" id="W8BW69"/>